<reference evidence="1 2" key="1">
    <citation type="journal article" date="2018" name="Sci. Rep.">
        <title>Genomic signatures of local adaptation to the degree of environmental predictability in rotifers.</title>
        <authorList>
            <person name="Franch-Gras L."/>
            <person name="Hahn C."/>
            <person name="Garcia-Roger E.M."/>
            <person name="Carmona M.J."/>
            <person name="Serra M."/>
            <person name="Gomez A."/>
        </authorList>
    </citation>
    <scope>NUCLEOTIDE SEQUENCE [LARGE SCALE GENOMIC DNA]</scope>
    <source>
        <strain evidence="1">HYR1</strain>
    </source>
</reference>
<protein>
    <submittedName>
        <fullName evidence="1">Uncharacterized protein</fullName>
    </submittedName>
</protein>
<proteinExistence type="predicted"/>
<dbReference type="AlphaFoldDB" id="A0A3M7QE77"/>
<gene>
    <name evidence="1" type="ORF">BpHYR1_020742</name>
</gene>
<evidence type="ECO:0000313" key="2">
    <source>
        <dbReference type="Proteomes" id="UP000276133"/>
    </source>
</evidence>
<dbReference type="Proteomes" id="UP000276133">
    <property type="component" value="Unassembled WGS sequence"/>
</dbReference>
<comment type="caution">
    <text evidence="1">The sequence shown here is derived from an EMBL/GenBank/DDBJ whole genome shotgun (WGS) entry which is preliminary data.</text>
</comment>
<evidence type="ECO:0000313" key="1">
    <source>
        <dbReference type="EMBL" id="RNA09235.1"/>
    </source>
</evidence>
<accession>A0A3M7QE77</accession>
<organism evidence="1 2">
    <name type="scientific">Brachionus plicatilis</name>
    <name type="common">Marine rotifer</name>
    <name type="synonym">Brachionus muelleri</name>
    <dbReference type="NCBI Taxonomy" id="10195"/>
    <lineage>
        <taxon>Eukaryota</taxon>
        <taxon>Metazoa</taxon>
        <taxon>Spiralia</taxon>
        <taxon>Gnathifera</taxon>
        <taxon>Rotifera</taxon>
        <taxon>Eurotatoria</taxon>
        <taxon>Monogononta</taxon>
        <taxon>Pseudotrocha</taxon>
        <taxon>Ploima</taxon>
        <taxon>Brachionidae</taxon>
        <taxon>Brachionus</taxon>
    </lineage>
</organism>
<dbReference type="EMBL" id="REGN01006509">
    <property type="protein sequence ID" value="RNA09235.1"/>
    <property type="molecule type" value="Genomic_DNA"/>
</dbReference>
<keyword evidence="2" id="KW-1185">Reference proteome</keyword>
<name>A0A3M7QE77_BRAPC</name>
<sequence>MIVHGVTITDACDTQNVLKKRNFDKKKYFEKKSIKISDMFRKNRASRSVEKFCEFNLNGEMCQKIKMIYLKMITKFNTNELHVEVGTNPSGVVMFGKKLPSFDKKLSGKSTIKPITFSRAAISESRLPSILRSLMFAEPQIT</sequence>